<evidence type="ECO:0000259" key="4">
    <source>
        <dbReference type="SMART" id="SM00382"/>
    </source>
</evidence>
<evidence type="ECO:0000313" key="6">
    <source>
        <dbReference type="EMBL" id="MEK0083239.1"/>
    </source>
</evidence>
<dbReference type="SUPFAM" id="SSF52540">
    <property type="entry name" value="P-loop containing nucleoside triphosphate hydrolases"/>
    <property type="match status" value="1"/>
</dbReference>
<reference evidence="6 7" key="1">
    <citation type="submission" date="2024-01" db="EMBL/GenBank/DDBJ databases">
        <title>Multi-omics insights into the function and evolution of sodium benzoate biodegradation pathways in Benzoatithermus flavus gen. nov., sp. nov. from hot spring.</title>
        <authorList>
            <person name="Hu C.-J."/>
            <person name="Li W.-J."/>
        </authorList>
    </citation>
    <scope>NUCLEOTIDE SEQUENCE [LARGE SCALE GENOMIC DNA]</scope>
    <source>
        <strain evidence="6 7">SYSU G07066</strain>
    </source>
</reference>
<feature type="domain" description="SRP54-type proteins GTP-binding" evidence="5">
    <location>
        <begin position="118"/>
        <end position="306"/>
    </location>
</feature>
<evidence type="ECO:0000259" key="5">
    <source>
        <dbReference type="SMART" id="SM00962"/>
    </source>
</evidence>
<dbReference type="Gene3D" id="3.40.50.300">
    <property type="entry name" value="P-loop containing nucleotide triphosphate hydrolases"/>
    <property type="match status" value="1"/>
</dbReference>
<name>A0ABU8XQP4_9PROT</name>
<evidence type="ECO:0000256" key="1">
    <source>
        <dbReference type="ARBA" id="ARBA00004515"/>
    </source>
</evidence>
<protein>
    <recommendedName>
        <fullName evidence="8">Flagella-associated GTP-binding protein</fullName>
    </recommendedName>
</protein>
<dbReference type="SMART" id="SM00382">
    <property type="entry name" value="AAA"/>
    <property type="match status" value="1"/>
</dbReference>
<accession>A0ABU8XQP4</accession>
<comment type="subcellular location">
    <subcellularLocation>
        <location evidence="1">Cell inner membrane</location>
        <topology evidence="1">Peripheral membrane protein</topology>
        <orientation evidence="1">Cytoplasmic side</orientation>
    </subcellularLocation>
</comment>
<evidence type="ECO:0008006" key="8">
    <source>
        <dbReference type="Google" id="ProtNLM"/>
    </source>
</evidence>
<keyword evidence="7" id="KW-1185">Reference proteome</keyword>
<organism evidence="6 7">
    <name type="scientific">Benzoatithermus flavus</name>
    <dbReference type="NCBI Taxonomy" id="3108223"/>
    <lineage>
        <taxon>Bacteria</taxon>
        <taxon>Pseudomonadati</taxon>
        <taxon>Pseudomonadota</taxon>
        <taxon>Alphaproteobacteria</taxon>
        <taxon>Geminicoccales</taxon>
        <taxon>Geminicoccaceae</taxon>
        <taxon>Benzoatithermus</taxon>
    </lineage>
</organism>
<proteinExistence type="predicted"/>
<evidence type="ECO:0000256" key="3">
    <source>
        <dbReference type="ARBA" id="ARBA00023134"/>
    </source>
</evidence>
<sequence length="315" mass="31666">MRLRSFEARSMGEAMQQMRETLGEEAVIVATHEFADRVRVTAAADMTDADLAGLLAPEPAAPVRATIEACLAYHRVPAALAGALLAELAQAHAADPAAALARVLEARYRFSPLGFPATRPVVLVGPPGAGKTAAVARLAAQARVGGHEVRVLSTDGARAGGLAQLGTLLEPLGLEPASAAGPEELGRLVAIAEAGTGLLIDSTGINAFNGGEVAALAECLRAARAEAVLVLPAGLDVEDSVEIAGNFAALGARHLIVTRLDAARRLGGVLAAADMGLAFAGASIGPAIGCGLPGLSAAGLARVLLHRAGMFGSPA</sequence>
<keyword evidence="3" id="KW-0342">GTP-binding</keyword>
<keyword evidence="2" id="KW-0547">Nucleotide-binding</keyword>
<dbReference type="SMART" id="SM00962">
    <property type="entry name" value="SRP54"/>
    <property type="match status" value="1"/>
</dbReference>
<dbReference type="Pfam" id="PF00448">
    <property type="entry name" value="SRP54"/>
    <property type="match status" value="1"/>
</dbReference>
<dbReference type="InterPro" id="IPR003593">
    <property type="entry name" value="AAA+_ATPase"/>
</dbReference>
<dbReference type="InterPro" id="IPR000897">
    <property type="entry name" value="SRP54_GTPase_dom"/>
</dbReference>
<evidence type="ECO:0000256" key="2">
    <source>
        <dbReference type="ARBA" id="ARBA00022741"/>
    </source>
</evidence>
<dbReference type="RefSeq" id="WP_418159087.1">
    <property type="nucleotide sequence ID" value="NZ_JBBLZC010000007.1"/>
</dbReference>
<dbReference type="Proteomes" id="UP001375743">
    <property type="component" value="Unassembled WGS sequence"/>
</dbReference>
<feature type="domain" description="AAA+ ATPase" evidence="4">
    <location>
        <begin position="117"/>
        <end position="261"/>
    </location>
</feature>
<dbReference type="InterPro" id="IPR027417">
    <property type="entry name" value="P-loop_NTPase"/>
</dbReference>
<evidence type="ECO:0000313" key="7">
    <source>
        <dbReference type="Proteomes" id="UP001375743"/>
    </source>
</evidence>
<dbReference type="EMBL" id="JBBLZC010000007">
    <property type="protein sequence ID" value="MEK0083239.1"/>
    <property type="molecule type" value="Genomic_DNA"/>
</dbReference>
<gene>
    <name evidence="6" type="ORF">U1T56_08745</name>
</gene>
<comment type="caution">
    <text evidence="6">The sequence shown here is derived from an EMBL/GenBank/DDBJ whole genome shotgun (WGS) entry which is preliminary data.</text>
</comment>